<dbReference type="InterPro" id="IPR001296">
    <property type="entry name" value="Glyco_trans_1"/>
</dbReference>
<evidence type="ECO:0000259" key="1">
    <source>
        <dbReference type="Pfam" id="PF00534"/>
    </source>
</evidence>
<keyword evidence="3" id="KW-0328">Glycosyltransferase</keyword>
<name>A0AA43RM28_9LACT</name>
<organism evidence="3 4">
    <name type="scientific">Atopococcus tabaci</name>
    <dbReference type="NCBI Taxonomy" id="269774"/>
    <lineage>
        <taxon>Bacteria</taxon>
        <taxon>Bacillati</taxon>
        <taxon>Bacillota</taxon>
        <taxon>Bacilli</taxon>
        <taxon>Lactobacillales</taxon>
        <taxon>Carnobacteriaceae</taxon>
        <taxon>Atopococcus</taxon>
    </lineage>
</organism>
<reference evidence="3" key="1">
    <citation type="submission" date="2023-07" db="EMBL/GenBank/DDBJ databases">
        <title>Between Cages and Wild: Unraveling the Impact of Captivity on Animal Microbiomes and Antimicrobial Resistance.</title>
        <authorList>
            <person name="Schmartz G.P."/>
            <person name="Rehner J."/>
            <person name="Schuff M.J."/>
            <person name="Becker S.L."/>
            <person name="Kravczyk M."/>
            <person name="Gurevich A."/>
            <person name="Francke R."/>
            <person name="Mueller R."/>
            <person name="Keller V."/>
            <person name="Keller A."/>
        </authorList>
    </citation>
    <scope>NUCLEOTIDE SEQUENCE</scope>
    <source>
        <strain evidence="3">S39M_St_73</strain>
    </source>
</reference>
<dbReference type="AlphaFoldDB" id="A0AA43RM28"/>
<dbReference type="Pfam" id="PF13439">
    <property type="entry name" value="Glyco_transf_4"/>
    <property type="match status" value="1"/>
</dbReference>
<evidence type="ECO:0000313" key="3">
    <source>
        <dbReference type="EMBL" id="MDO5457004.1"/>
    </source>
</evidence>
<dbReference type="Proteomes" id="UP001171751">
    <property type="component" value="Unassembled WGS sequence"/>
</dbReference>
<feature type="domain" description="Glycosyltransferase subfamily 4-like N-terminal" evidence="2">
    <location>
        <begin position="16"/>
        <end position="174"/>
    </location>
</feature>
<protein>
    <submittedName>
        <fullName evidence="3">Glycosyltransferase</fullName>
        <ecNumber evidence="3">2.4.-.-</ecNumber>
    </submittedName>
</protein>
<keyword evidence="3" id="KW-0808">Transferase</keyword>
<evidence type="ECO:0000313" key="4">
    <source>
        <dbReference type="Proteomes" id="UP001171751"/>
    </source>
</evidence>
<dbReference type="EC" id="2.4.-.-" evidence="3"/>
<dbReference type="InterPro" id="IPR050194">
    <property type="entry name" value="Glycosyltransferase_grp1"/>
</dbReference>
<dbReference type="Pfam" id="PF00534">
    <property type="entry name" value="Glycos_transf_1"/>
    <property type="match status" value="1"/>
</dbReference>
<accession>A0AA43RM28</accession>
<proteinExistence type="predicted"/>
<dbReference type="EMBL" id="JAUNQW010000004">
    <property type="protein sequence ID" value="MDO5457004.1"/>
    <property type="molecule type" value="Genomic_DNA"/>
</dbReference>
<evidence type="ECO:0000259" key="2">
    <source>
        <dbReference type="Pfam" id="PF13439"/>
    </source>
</evidence>
<dbReference type="PANTHER" id="PTHR45947:SF3">
    <property type="entry name" value="SULFOQUINOVOSYL TRANSFERASE SQD2"/>
    <property type="match status" value="1"/>
</dbReference>
<sequence>MPENLKVLHIMSSHGGGISAFIQNKAHEMPAHHVIFDVATYSECPQDFHQAIEGTGGQIHRLLNPKKEGWSAFSRSFKQILSSRDYDIIHCHIAGYRSEIYKRIAGKHSQADFYIHSHTAVPKKNPLQNKVEQWFTRKNSTGVVGCGKKAIHVTYGDQVKDSRMMVIPNSIEVDQFIKTDDEYEQQRAAYRKKYGIADDEILIGHIGRLHPIKNHRFTLALGRSISDAEVKAKIIITGAGDLDQELKDQVQAMNLEETIQFSGRISPISDYYPALDALILPSFNEGLPTVVVEAQAAALPCLVSDTITREVDLGFGLVAYRSIEEDPKLWMETVAALQAAEVPDSLERKEKIIEKKFSNQASAQLYVDYFTGHIDNYQI</sequence>
<gene>
    <name evidence="3" type="ORF">Q4F26_01535</name>
</gene>
<feature type="domain" description="Glycosyl transferase family 1" evidence="1">
    <location>
        <begin position="187"/>
        <end position="306"/>
    </location>
</feature>
<dbReference type="SUPFAM" id="SSF53756">
    <property type="entry name" value="UDP-Glycosyltransferase/glycogen phosphorylase"/>
    <property type="match status" value="1"/>
</dbReference>
<dbReference type="Gene3D" id="3.40.50.2000">
    <property type="entry name" value="Glycogen Phosphorylase B"/>
    <property type="match status" value="2"/>
</dbReference>
<dbReference type="InterPro" id="IPR028098">
    <property type="entry name" value="Glyco_trans_4-like_N"/>
</dbReference>
<comment type="caution">
    <text evidence="3">The sequence shown here is derived from an EMBL/GenBank/DDBJ whole genome shotgun (WGS) entry which is preliminary data.</text>
</comment>
<keyword evidence="4" id="KW-1185">Reference proteome</keyword>
<dbReference type="GO" id="GO:0016757">
    <property type="term" value="F:glycosyltransferase activity"/>
    <property type="evidence" value="ECO:0007669"/>
    <property type="project" value="UniProtKB-KW"/>
</dbReference>
<dbReference type="PANTHER" id="PTHR45947">
    <property type="entry name" value="SULFOQUINOVOSYL TRANSFERASE SQD2"/>
    <property type="match status" value="1"/>
</dbReference>